<dbReference type="InterPro" id="IPR018649">
    <property type="entry name" value="SHOCT"/>
</dbReference>
<dbReference type="OrthoDB" id="3748887at2"/>
<keyword evidence="1" id="KW-1133">Transmembrane helix</keyword>
<dbReference type="AlphaFoldDB" id="A0A1H0FN27"/>
<dbReference type="EMBL" id="FNJB01000001">
    <property type="protein sequence ID" value="SDN95942.1"/>
    <property type="molecule type" value="Genomic_DNA"/>
</dbReference>
<proteinExistence type="predicted"/>
<organism evidence="3 4">
    <name type="scientific">Actinokineospora alba</name>
    <dbReference type="NCBI Taxonomy" id="504798"/>
    <lineage>
        <taxon>Bacteria</taxon>
        <taxon>Bacillati</taxon>
        <taxon>Actinomycetota</taxon>
        <taxon>Actinomycetes</taxon>
        <taxon>Pseudonocardiales</taxon>
        <taxon>Pseudonocardiaceae</taxon>
        <taxon>Actinokineospora</taxon>
    </lineage>
</organism>
<dbReference type="Pfam" id="PF09851">
    <property type="entry name" value="SHOCT"/>
    <property type="match status" value="1"/>
</dbReference>
<keyword evidence="1" id="KW-0472">Membrane</keyword>
<feature type="transmembrane region" description="Helical" evidence="1">
    <location>
        <begin position="12"/>
        <end position="39"/>
    </location>
</feature>
<dbReference type="RefSeq" id="WP_091369165.1">
    <property type="nucleotide sequence ID" value="NZ_FNDV01000003.1"/>
</dbReference>
<keyword evidence="4" id="KW-1185">Reference proteome</keyword>
<reference evidence="4" key="1">
    <citation type="submission" date="2016-10" db="EMBL/GenBank/DDBJ databases">
        <authorList>
            <person name="Varghese N."/>
            <person name="Submissions S."/>
        </authorList>
    </citation>
    <scope>NUCLEOTIDE SEQUENCE [LARGE SCALE GENOMIC DNA]</scope>
    <source>
        <strain evidence="4">IBRC-M 10655</strain>
    </source>
</reference>
<evidence type="ECO:0000259" key="2">
    <source>
        <dbReference type="Pfam" id="PF09851"/>
    </source>
</evidence>
<accession>A0A1H0FN27</accession>
<protein>
    <submittedName>
        <fullName evidence="3">Putative membrane protein</fullName>
    </submittedName>
</protein>
<dbReference type="STRING" id="504798.SAMN05421871_103435"/>
<evidence type="ECO:0000313" key="4">
    <source>
        <dbReference type="Proteomes" id="UP000199651"/>
    </source>
</evidence>
<keyword evidence="1" id="KW-0812">Transmembrane</keyword>
<sequence length="78" mass="8720">MHGWDYGNYGGTGWLGTLMMIVAMIVFWGGLITVAVLVIRHFGKQRTDSGARAILDERFARGEIDAEEYRARRSTLTG</sequence>
<feature type="domain" description="SHOCT" evidence="2">
    <location>
        <begin position="53"/>
        <end position="76"/>
    </location>
</feature>
<evidence type="ECO:0000313" key="3">
    <source>
        <dbReference type="EMBL" id="SDN95942.1"/>
    </source>
</evidence>
<name>A0A1H0FN27_9PSEU</name>
<gene>
    <name evidence="3" type="ORF">SAMN05192558_101436</name>
</gene>
<dbReference type="Proteomes" id="UP000199651">
    <property type="component" value="Unassembled WGS sequence"/>
</dbReference>
<evidence type="ECO:0000256" key="1">
    <source>
        <dbReference type="SAM" id="Phobius"/>
    </source>
</evidence>